<name>A0A4Y2XCF0_ARAVE</name>
<dbReference type="Proteomes" id="UP000499080">
    <property type="component" value="Unassembled WGS sequence"/>
</dbReference>
<keyword evidence="6" id="KW-1185">Reference proteome</keyword>
<dbReference type="EMBL" id="BGPR01074925">
    <property type="protein sequence ID" value="GBO46935.1"/>
    <property type="molecule type" value="Genomic_DNA"/>
</dbReference>
<evidence type="ECO:0000313" key="6">
    <source>
        <dbReference type="Proteomes" id="UP000499080"/>
    </source>
</evidence>
<comment type="caution">
    <text evidence="2">The sequence shown here is derived from an EMBL/GenBank/DDBJ whole genome shotgun (WGS) entry which is preliminary data.</text>
</comment>
<accession>A0A4Y2XCF0</accession>
<feature type="region of interest" description="Disordered" evidence="1">
    <location>
        <begin position="1"/>
        <end position="26"/>
    </location>
</feature>
<dbReference type="EMBL" id="BGPR01074905">
    <property type="protein sequence ID" value="GBO46928.1"/>
    <property type="molecule type" value="Genomic_DNA"/>
</dbReference>
<feature type="compositionally biased region" description="Basic and acidic residues" evidence="1">
    <location>
        <begin position="7"/>
        <end position="21"/>
    </location>
</feature>
<organism evidence="2 6">
    <name type="scientific">Araneus ventricosus</name>
    <name type="common">Orbweaver spider</name>
    <name type="synonym">Epeira ventricosa</name>
    <dbReference type="NCBI Taxonomy" id="182803"/>
    <lineage>
        <taxon>Eukaryota</taxon>
        <taxon>Metazoa</taxon>
        <taxon>Ecdysozoa</taxon>
        <taxon>Arthropoda</taxon>
        <taxon>Chelicerata</taxon>
        <taxon>Arachnida</taxon>
        <taxon>Araneae</taxon>
        <taxon>Araneomorphae</taxon>
        <taxon>Entelegynae</taxon>
        <taxon>Araneoidea</taxon>
        <taxon>Araneidae</taxon>
        <taxon>Araneus</taxon>
    </lineage>
</organism>
<evidence type="ECO:0000313" key="5">
    <source>
        <dbReference type="EMBL" id="GBO46935.1"/>
    </source>
</evidence>
<reference evidence="2 6" key="1">
    <citation type="journal article" date="2019" name="Sci. Rep.">
        <title>Orb-weaving spider Araneus ventricosus genome elucidates the spidroin gene catalogue.</title>
        <authorList>
            <person name="Kono N."/>
            <person name="Nakamura H."/>
            <person name="Ohtoshi R."/>
            <person name="Moran D.A.P."/>
            <person name="Shinohara A."/>
            <person name="Yoshida Y."/>
            <person name="Fujiwara M."/>
            <person name="Mori M."/>
            <person name="Tomita M."/>
            <person name="Arakawa K."/>
        </authorList>
    </citation>
    <scope>NUCLEOTIDE SEQUENCE [LARGE SCALE GENOMIC DNA]</scope>
</reference>
<evidence type="ECO:0000313" key="3">
    <source>
        <dbReference type="EMBL" id="GBO46929.1"/>
    </source>
</evidence>
<evidence type="ECO:0000313" key="4">
    <source>
        <dbReference type="EMBL" id="GBO46931.1"/>
    </source>
</evidence>
<proteinExistence type="predicted"/>
<gene>
    <name evidence="2" type="ORF">AVEN_119307_1</name>
    <name evidence="3" type="ORF">AVEN_144247_1</name>
    <name evidence="4" type="ORF">AVEN_155541_1</name>
    <name evidence="5" type="ORF">AVEN_205379_1</name>
</gene>
<dbReference type="EMBL" id="BGPR01074908">
    <property type="protein sequence ID" value="GBO46929.1"/>
    <property type="molecule type" value="Genomic_DNA"/>
</dbReference>
<evidence type="ECO:0000313" key="2">
    <source>
        <dbReference type="EMBL" id="GBO46928.1"/>
    </source>
</evidence>
<protein>
    <submittedName>
        <fullName evidence="2">Uncharacterized protein</fullName>
    </submittedName>
</protein>
<dbReference type="AlphaFoldDB" id="A0A4Y2XCF0"/>
<sequence length="133" mass="15228">MRKKAKEIKTLTDRKPEEKQTSAKVRISQIKHDNSKPFPHLDSNHFERKQLETLHPISKTCPFQLTIILKQPNKRRVSVAKRNRPGNSFFLVCHDGSISTYNKPCLEVLCLYAMGRCPQCAVIGDRVSILGLE</sequence>
<dbReference type="EMBL" id="BGPR01074910">
    <property type="protein sequence ID" value="GBO46931.1"/>
    <property type="molecule type" value="Genomic_DNA"/>
</dbReference>
<evidence type="ECO:0000256" key="1">
    <source>
        <dbReference type="SAM" id="MobiDB-lite"/>
    </source>
</evidence>